<evidence type="ECO:0000259" key="7">
    <source>
        <dbReference type="PROSITE" id="PS50174"/>
    </source>
</evidence>
<evidence type="ECO:0000256" key="2">
    <source>
        <dbReference type="ARBA" id="ARBA00022664"/>
    </source>
</evidence>
<dbReference type="SMART" id="SM00361">
    <property type="entry name" value="RRM_1"/>
    <property type="match status" value="1"/>
</dbReference>
<dbReference type="PANTHER" id="PTHR13288">
    <property type="entry name" value="SPLICING FACTOR 45 SPF45"/>
    <property type="match status" value="1"/>
</dbReference>
<dbReference type="Pfam" id="PF01585">
    <property type="entry name" value="G-patch"/>
    <property type="match status" value="1"/>
</dbReference>
<comment type="subcellular location">
    <subcellularLocation>
        <location evidence="1">Nucleus</location>
    </subcellularLocation>
</comment>
<accession>A0A6A4I6K2</accession>
<dbReference type="InterPro" id="IPR012677">
    <property type="entry name" value="Nucleotide-bd_a/b_plait_sf"/>
</dbReference>
<keyword evidence="5" id="KW-0539">Nucleus</keyword>
<feature type="domain" description="G-patch" evidence="7">
    <location>
        <begin position="318"/>
        <end position="366"/>
    </location>
</feature>
<feature type="compositionally biased region" description="Basic residues" evidence="6">
    <location>
        <begin position="56"/>
        <end position="70"/>
    </location>
</feature>
<feature type="compositionally biased region" description="Low complexity" evidence="6">
    <location>
        <begin position="285"/>
        <end position="297"/>
    </location>
</feature>
<dbReference type="SUPFAM" id="SSF54928">
    <property type="entry name" value="RNA-binding domain, RBD"/>
    <property type="match status" value="1"/>
</dbReference>
<dbReference type="OrthoDB" id="5411533at2759"/>
<dbReference type="InterPro" id="IPR035979">
    <property type="entry name" value="RBD_domain_sf"/>
</dbReference>
<feature type="compositionally biased region" description="Pro residues" evidence="6">
    <location>
        <begin position="261"/>
        <end position="273"/>
    </location>
</feature>
<dbReference type="InterPro" id="IPR000467">
    <property type="entry name" value="G_patch_dom"/>
</dbReference>
<keyword evidence="3" id="KW-0694">RNA-binding</keyword>
<feature type="compositionally biased region" description="Basic and acidic residues" evidence="6">
    <location>
        <begin position="136"/>
        <end position="165"/>
    </location>
</feature>
<organism evidence="8 9">
    <name type="scientific">Gymnopus androsaceus JB14</name>
    <dbReference type="NCBI Taxonomy" id="1447944"/>
    <lineage>
        <taxon>Eukaryota</taxon>
        <taxon>Fungi</taxon>
        <taxon>Dikarya</taxon>
        <taxon>Basidiomycota</taxon>
        <taxon>Agaricomycotina</taxon>
        <taxon>Agaricomycetes</taxon>
        <taxon>Agaricomycetidae</taxon>
        <taxon>Agaricales</taxon>
        <taxon>Marasmiineae</taxon>
        <taxon>Omphalotaceae</taxon>
        <taxon>Gymnopus</taxon>
    </lineage>
</organism>
<feature type="compositionally biased region" description="Pro residues" evidence="6">
    <location>
        <begin position="298"/>
        <end position="308"/>
    </location>
</feature>
<evidence type="ECO:0000256" key="1">
    <source>
        <dbReference type="ARBA" id="ARBA00004123"/>
    </source>
</evidence>
<dbReference type="EMBL" id="ML769402">
    <property type="protein sequence ID" value="KAE9406339.1"/>
    <property type="molecule type" value="Genomic_DNA"/>
</dbReference>
<dbReference type="FunFam" id="3.30.70.330:FF:000382">
    <property type="entry name" value="G-patch domain-containing protein"/>
    <property type="match status" value="1"/>
</dbReference>
<dbReference type="InterPro" id="IPR040052">
    <property type="entry name" value="RBM17"/>
</dbReference>
<evidence type="ECO:0000256" key="6">
    <source>
        <dbReference type="SAM" id="MobiDB-lite"/>
    </source>
</evidence>
<evidence type="ECO:0000256" key="3">
    <source>
        <dbReference type="ARBA" id="ARBA00022884"/>
    </source>
</evidence>
<feature type="compositionally biased region" description="Pro residues" evidence="6">
    <location>
        <begin position="239"/>
        <end position="254"/>
    </location>
</feature>
<proteinExistence type="predicted"/>
<dbReference type="PROSITE" id="PS50174">
    <property type="entry name" value="G_PATCH"/>
    <property type="match status" value="1"/>
</dbReference>
<reference evidence="8" key="1">
    <citation type="journal article" date="2019" name="Environ. Microbiol.">
        <title>Fungal ecological strategies reflected in gene transcription - a case study of two litter decomposers.</title>
        <authorList>
            <person name="Barbi F."/>
            <person name="Kohler A."/>
            <person name="Barry K."/>
            <person name="Baskaran P."/>
            <person name="Daum C."/>
            <person name="Fauchery L."/>
            <person name="Ihrmark K."/>
            <person name="Kuo A."/>
            <person name="LaButti K."/>
            <person name="Lipzen A."/>
            <person name="Morin E."/>
            <person name="Grigoriev I.V."/>
            <person name="Henrissat B."/>
            <person name="Lindahl B."/>
            <person name="Martin F."/>
        </authorList>
    </citation>
    <scope>NUCLEOTIDE SEQUENCE</scope>
    <source>
        <strain evidence="8">JB14</strain>
    </source>
</reference>
<dbReference type="PANTHER" id="PTHR13288:SF8">
    <property type="entry name" value="SPLICING FACTOR 45"/>
    <property type="match status" value="1"/>
</dbReference>
<evidence type="ECO:0000256" key="4">
    <source>
        <dbReference type="ARBA" id="ARBA00023187"/>
    </source>
</evidence>
<evidence type="ECO:0000256" key="5">
    <source>
        <dbReference type="ARBA" id="ARBA00023242"/>
    </source>
</evidence>
<feature type="region of interest" description="Disordered" evidence="6">
    <location>
        <begin position="354"/>
        <end position="375"/>
    </location>
</feature>
<feature type="compositionally biased region" description="Basic and acidic residues" evidence="6">
    <location>
        <begin position="175"/>
        <end position="186"/>
    </location>
</feature>
<keyword evidence="2" id="KW-0507">mRNA processing</keyword>
<dbReference type="Gene3D" id="3.30.70.330">
    <property type="match status" value="1"/>
</dbReference>
<evidence type="ECO:0000313" key="8">
    <source>
        <dbReference type="EMBL" id="KAE9406339.1"/>
    </source>
</evidence>
<evidence type="ECO:0000313" key="9">
    <source>
        <dbReference type="Proteomes" id="UP000799118"/>
    </source>
</evidence>
<dbReference type="Proteomes" id="UP000799118">
    <property type="component" value="Unassembled WGS sequence"/>
</dbReference>
<dbReference type="InterPro" id="IPR003954">
    <property type="entry name" value="RRM_euk-type"/>
</dbReference>
<feature type="compositionally biased region" description="Basic and acidic residues" evidence="6">
    <location>
        <begin position="91"/>
        <end position="116"/>
    </location>
</feature>
<gene>
    <name evidence="8" type="ORF">BT96DRAFT_250079</name>
</gene>
<dbReference type="SMART" id="SM00443">
    <property type="entry name" value="G_patch"/>
    <property type="match status" value="1"/>
</dbReference>
<feature type="region of interest" description="Disordered" evidence="6">
    <location>
        <begin position="1"/>
        <end position="318"/>
    </location>
</feature>
<sequence length="492" mass="53874">MASVSSTAVIFAPPALTEPPEPVEDTPAQGQGQGWGKKVKPPSMVLDDDVNGFKSNQKRKVGKGKNKKNRNAPVVSAWDPMEPYELLRPNDYNEYKLWKQKDRIERRERLAEERRNSDRKRSRYSDYSGSDYTPSEDERPPRKSGRFNDHDSFDHWSRADDEKRGGGSSAPPVQADRDLSGDEVYQRRLQMSMGRPPSPPPSNDVNVEMTGPDLSIPSSRPETGDEAYLRRLAMSTRAPDPPLAAPPPRQPSPPQLAYNPFAPPAAPPPPPGGPGLLSMDERARNAAAIAAKLAAIRPPQPNEPAPPPMEEEEKRPDPHGFAARLMAKWGHKEGQGLGADGSGIVNALSVEHVKGAKGKGPGNARGGMTNRGKIINDNDDVKAREKARFGEPSPIVLLTNMVGPEDVDDAELRGEIGDECSKNGTVERVLVHLMSSATDPSEAVRVFVQFAGPSGAWKTVHEFDGRFFGGRKLTARYFPKHLYDRAAFDSPL</sequence>
<dbReference type="AlphaFoldDB" id="A0A6A4I6K2"/>
<dbReference type="GO" id="GO:0071011">
    <property type="term" value="C:precatalytic spliceosome"/>
    <property type="evidence" value="ECO:0007669"/>
    <property type="project" value="TreeGrafter"/>
</dbReference>
<dbReference type="CDD" id="cd12374">
    <property type="entry name" value="RRM_UHM_SPF45_PUF60"/>
    <property type="match status" value="1"/>
</dbReference>
<keyword evidence="4" id="KW-0508">mRNA splicing</keyword>
<dbReference type="GO" id="GO:0045292">
    <property type="term" value="P:mRNA cis splicing, via spliceosome"/>
    <property type="evidence" value="ECO:0007669"/>
    <property type="project" value="InterPro"/>
</dbReference>
<protein>
    <recommendedName>
        <fullName evidence="7">G-patch domain-containing protein</fullName>
    </recommendedName>
</protein>
<name>A0A6A4I6K2_9AGAR</name>
<dbReference type="GO" id="GO:0003723">
    <property type="term" value="F:RNA binding"/>
    <property type="evidence" value="ECO:0007669"/>
    <property type="project" value="UniProtKB-KW"/>
</dbReference>
<keyword evidence="9" id="KW-1185">Reference proteome</keyword>